<feature type="transmembrane region" description="Helical" evidence="1">
    <location>
        <begin position="29"/>
        <end position="47"/>
    </location>
</feature>
<organism evidence="2 3">
    <name type="scientific">Lacticaseibacillus brantae DSM 23927</name>
    <dbReference type="NCBI Taxonomy" id="1423727"/>
    <lineage>
        <taxon>Bacteria</taxon>
        <taxon>Bacillati</taxon>
        <taxon>Bacillota</taxon>
        <taxon>Bacilli</taxon>
        <taxon>Lactobacillales</taxon>
        <taxon>Lactobacillaceae</taxon>
        <taxon>Lacticaseibacillus</taxon>
    </lineage>
</organism>
<sequence length="63" mass="7313">MTLLHGLKWTLVSFIVITFALLLTNLATFGILMLVLDAIFAGVYLMYKNDLDRRQMHKMNLIR</sequence>
<keyword evidence="3" id="KW-1185">Reference proteome</keyword>
<proteinExistence type="predicted"/>
<evidence type="ECO:0000313" key="3">
    <source>
        <dbReference type="Proteomes" id="UP000051672"/>
    </source>
</evidence>
<evidence type="ECO:0000313" key="2">
    <source>
        <dbReference type="EMBL" id="KRM71934.1"/>
    </source>
</evidence>
<keyword evidence="1" id="KW-0812">Transmembrane</keyword>
<dbReference type="STRING" id="1423727.FC34_GL000914"/>
<dbReference type="RefSeq" id="WP_057894210.1">
    <property type="nucleotide sequence ID" value="NZ_AYZQ01000002.1"/>
</dbReference>
<dbReference type="OrthoDB" id="2312099at2"/>
<dbReference type="AlphaFoldDB" id="A0A0R2AWW1"/>
<protein>
    <submittedName>
        <fullName evidence="2">Uncharacterized protein</fullName>
    </submittedName>
</protein>
<keyword evidence="1" id="KW-1133">Transmembrane helix</keyword>
<name>A0A0R2AWW1_9LACO</name>
<keyword evidence="1" id="KW-0472">Membrane</keyword>
<comment type="caution">
    <text evidence="2">The sequence shown here is derived from an EMBL/GenBank/DDBJ whole genome shotgun (WGS) entry which is preliminary data.</text>
</comment>
<reference evidence="2 3" key="1">
    <citation type="journal article" date="2015" name="Genome Announc.">
        <title>Expanding the biotechnology potential of lactobacilli through comparative genomics of 213 strains and associated genera.</title>
        <authorList>
            <person name="Sun Z."/>
            <person name="Harris H.M."/>
            <person name="McCann A."/>
            <person name="Guo C."/>
            <person name="Argimon S."/>
            <person name="Zhang W."/>
            <person name="Yang X."/>
            <person name="Jeffery I.B."/>
            <person name="Cooney J.C."/>
            <person name="Kagawa T.F."/>
            <person name="Liu W."/>
            <person name="Song Y."/>
            <person name="Salvetti E."/>
            <person name="Wrobel A."/>
            <person name="Rasinkangas P."/>
            <person name="Parkhill J."/>
            <person name="Rea M.C."/>
            <person name="O'Sullivan O."/>
            <person name="Ritari J."/>
            <person name="Douillard F.P."/>
            <person name="Paul Ross R."/>
            <person name="Yang R."/>
            <person name="Briner A.E."/>
            <person name="Felis G.E."/>
            <person name="de Vos W.M."/>
            <person name="Barrangou R."/>
            <person name="Klaenhammer T.R."/>
            <person name="Caufield P.W."/>
            <person name="Cui Y."/>
            <person name="Zhang H."/>
            <person name="O'Toole P.W."/>
        </authorList>
    </citation>
    <scope>NUCLEOTIDE SEQUENCE [LARGE SCALE GENOMIC DNA]</scope>
    <source>
        <strain evidence="2 3">DSM 23927</strain>
    </source>
</reference>
<gene>
    <name evidence="2" type="ORF">FC34_GL000914</name>
</gene>
<evidence type="ECO:0000256" key="1">
    <source>
        <dbReference type="SAM" id="Phobius"/>
    </source>
</evidence>
<dbReference type="PATRIC" id="fig|1423727.3.peg.920"/>
<dbReference type="Proteomes" id="UP000051672">
    <property type="component" value="Unassembled WGS sequence"/>
</dbReference>
<dbReference type="EMBL" id="AYZQ01000002">
    <property type="protein sequence ID" value="KRM71934.1"/>
    <property type="molecule type" value="Genomic_DNA"/>
</dbReference>
<accession>A0A0R2AWW1</accession>